<name>A0A7W4W8S5_9GAMM</name>
<gene>
    <name evidence="1" type="ORF">FHS09_000584</name>
</gene>
<dbReference type="Proteomes" id="UP000535937">
    <property type="component" value="Unassembled WGS sequence"/>
</dbReference>
<evidence type="ECO:0000313" key="2">
    <source>
        <dbReference type="Proteomes" id="UP000535937"/>
    </source>
</evidence>
<dbReference type="EMBL" id="JACHWZ010000002">
    <property type="protein sequence ID" value="MBB3059776.1"/>
    <property type="molecule type" value="Genomic_DNA"/>
</dbReference>
<sequence length="160" mass="18238">MLNPAQTKTIDVNSGELVTYEFTVKPVADEGKVWVIEDAGGNQIDDIVAVFKSIDGSGHGYGCAELKFTLEGVGWEWDWKACGWGYRLPGIQFCERPKHRRCFSEFQSYIGDENAQVLYVLLDPKHKEDGCRRKYKYCWVARYNGQKYKSADPAVEVEPE</sequence>
<evidence type="ECO:0000313" key="1">
    <source>
        <dbReference type="EMBL" id="MBB3059776.1"/>
    </source>
</evidence>
<organism evidence="1 2">
    <name type="scientific">Microbulbifer rhizosphaerae</name>
    <dbReference type="NCBI Taxonomy" id="1562603"/>
    <lineage>
        <taxon>Bacteria</taxon>
        <taxon>Pseudomonadati</taxon>
        <taxon>Pseudomonadota</taxon>
        <taxon>Gammaproteobacteria</taxon>
        <taxon>Cellvibrionales</taxon>
        <taxon>Microbulbiferaceae</taxon>
        <taxon>Microbulbifer</taxon>
    </lineage>
</organism>
<protein>
    <submittedName>
        <fullName evidence="1">Uncharacterized protein</fullName>
    </submittedName>
</protein>
<accession>A0A7W4W8S5</accession>
<dbReference type="AlphaFoldDB" id="A0A7W4W8S5"/>
<reference evidence="1 2" key="1">
    <citation type="submission" date="2020-08" db="EMBL/GenBank/DDBJ databases">
        <title>Genomic Encyclopedia of Type Strains, Phase III (KMG-III): the genomes of soil and plant-associated and newly described type strains.</title>
        <authorList>
            <person name="Whitman W."/>
        </authorList>
    </citation>
    <scope>NUCLEOTIDE SEQUENCE [LARGE SCALE GENOMIC DNA]</scope>
    <source>
        <strain evidence="1 2">CECT 8799</strain>
    </source>
</reference>
<comment type="caution">
    <text evidence="1">The sequence shown here is derived from an EMBL/GenBank/DDBJ whole genome shotgun (WGS) entry which is preliminary data.</text>
</comment>
<keyword evidence="2" id="KW-1185">Reference proteome</keyword>
<proteinExistence type="predicted"/>
<dbReference type="RefSeq" id="WP_183456503.1">
    <property type="nucleotide sequence ID" value="NZ_JACHWZ010000002.1"/>
</dbReference>